<protein>
    <recommendedName>
        <fullName evidence="4">DUF287 domain-containing protein</fullName>
    </recommendedName>
</protein>
<proteinExistence type="predicted"/>
<evidence type="ECO:0000256" key="1">
    <source>
        <dbReference type="SAM" id="MobiDB-lite"/>
    </source>
</evidence>
<accession>A0ABQ7BEW7</accession>
<dbReference type="Proteomes" id="UP000266723">
    <property type="component" value="Unassembled WGS sequence"/>
</dbReference>
<evidence type="ECO:0008006" key="4">
    <source>
        <dbReference type="Google" id="ProtNLM"/>
    </source>
</evidence>
<reference evidence="2 3" key="1">
    <citation type="journal article" date="2020" name="BMC Genomics">
        <title>Intraspecific diversification of the crop wild relative Brassica cretica Lam. using demographic model selection.</title>
        <authorList>
            <person name="Kioukis A."/>
            <person name="Michalopoulou V.A."/>
            <person name="Briers L."/>
            <person name="Pirintsos S."/>
            <person name="Studholme D.J."/>
            <person name="Pavlidis P."/>
            <person name="Sarris P.F."/>
        </authorList>
    </citation>
    <scope>NUCLEOTIDE SEQUENCE [LARGE SCALE GENOMIC DNA]</scope>
    <source>
        <strain evidence="3">cv. PFS-1207/04</strain>
    </source>
</reference>
<gene>
    <name evidence="2" type="ORF">DY000_02039651</name>
</gene>
<evidence type="ECO:0000313" key="3">
    <source>
        <dbReference type="Proteomes" id="UP000266723"/>
    </source>
</evidence>
<comment type="caution">
    <text evidence="2">The sequence shown here is derived from an EMBL/GenBank/DDBJ whole genome shotgun (WGS) entry which is preliminary data.</text>
</comment>
<feature type="region of interest" description="Disordered" evidence="1">
    <location>
        <begin position="25"/>
        <end position="44"/>
    </location>
</feature>
<sequence length="692" mass="79929">MVATLVLVRDDRGNLHDQEGDLRNAAGQRIDDQGAAIPDGEGREAARRRFRSRKSDEFWWITLVSIDAKPRTSIARGHPKSIDVLSWISIDNTYGINRILQSTRSSQQNTHILPALSTYSSTSIDNQLHQPNHLRASTDNAYFPSIDTNADATRDKDYSIGSWADDRYHESYAVETVYRDQRDDDLHEGFTYDHPIDRESRPSIDINHSTSIDINNTTSIDIRPIPKTTVNEKDKFDNQYLTPDEFGILRDPDGYARAIDGRTLHVSREDIADILQTANGADNLTRHPTQPSIDVDVPTSVDRLPEFGRRAFDLLGTRRFYWEEKDEYGIYRDDQGYAGDLDGHTIRVHNRDIRRLFERASRDEPAYICLQQHASSFTQPKLVPEIYTKDEINEMFYEVCGEQEKNKEVFQMKLDGVYYPLNDSISWMTTCMEEMKQDVARIQRATDVARPTSIDIHLHKSIDSRLHTSIDNHIPASVDDNLPHPHSIKSEIDHIVEGIYRALESMEERLDGRWGLVEIQSYIARRSEASPSIDRRNNKSTNIHQQISVDKASNRGRLVQKITSDMSDTHNHGEEISADTYARLMRHQFNLESLGDRLQKIEDATTIMKDKWRRGDEAMRELHCILEIFGAFWRYLEQPPEMTIELDHQSILEEEYRSMFTPEHRSTAKRAESPFGHNRLEAQVFTNLQDYP</sequence>
<name>A0ABQ7BEW7_BRACR</name>
<evidence type="ECO:0000313" key="2">
    <source>
        <dbReference type="EMBL" id="KAF3531159.1"/>
    </source>
</evidence>
<dbReference type="EMBL" id="QGKV02001507">
    <property type="protein sequence ID" value="KAF3531159.1"/>
    <property type="molecule type" value="Genomic_DNA"/>
</dbReference>
<organism evidence="2 3">
    <name type="scientific">Brassica cretica</name>
    <name type="common">Mustard</name>
    <dbReference type="NCBI Taxonomy" id="69181"/>
    <lineage>
        <taxon>Eukaryota</taxon>
        <taxon>Viridiplantae</taxon>
        <taxon>Streptophyta</taxon>
        <taxon>Embryophyta</taxon>
        <taxon>Tracheophyta</taxon>
        <taxon>Spermatophyta</taxon>
        <taxon>Magnoliopsida</taxon>
        <taxon>eudicotyledons</taxon>
        <taxon>Gunneridae</taxon>
        <taxon>Pentapetalae</taxon>
        <taxon>rosids</taxon>
        <taxon>malvids</taxon>
        <taxon>Brassicales</taxon>
        <taxon>Brassicaceae</taxon>
        <taxon>Brassiceae</taxon>
        <taxon>Brassica</taxon>
    </lineage>
</organism>
<keyword evidence="3" id="KW-1185">Reference proteome</keyword>